<dbReference type="Proteomes" id="UP000324638">
    <property type="component" value="Unassembled WGS sequence"/>
</dbReference>
<dbReference type="InterPro" id="IPR025427">
    <property type="entry name" value="DUF4160"/>
</dbReference>
<sequence>MLVISRFYGIIIKMYFQQKEHNPPHFHAIYGEYVGVVDINELKIIEGDLPSKASSMVLEWAKNNQAELLNIWQTQNFKQLEPLE</sequence>
<dbReference type="EMBL" id="SAXU01000001">
    <property type="protein sequence ID" value="TXJ20820.1"/>
    <property type="molecule type" value="Genomic_DNA"/>
</dbReference>
<protein>
    <submittedName>
        <fullName evidence="1">DUF4160 domain-containing protein</fullName>
    </submittedName>
</protein>
<accession>A0A5C8D6G4</accession>
<reference evidence="1 2" key="1">
    <citation type="journal article" date="1992" name="Lakartidningen">
        <title>[Penicillin V and not amoxicillin is the first choice preparation in acute otitis].</title>
        <authorList>
            <person name="Kamme C."/>
            <person name="Lundgren K."/>
            <person name="Prellner K."/>
        </authorList>
    </citation>
    <scope>NUCLEOTIDE SEQUENCE [LARGE SCALE GENOMIC DNA]</scope>
    <source>
        <strain evidence="1 2">513A</strain>
    </source>
</reference>
<comment type="caution">
    <text evidence="1">The sequence shown here is derived from an EMBL/GenBank/DDBJ whole genome shotgun (WGS) entry which is preliminary data.</text>
</comment>
<dbReference type="AlphaFoldDB" id="A0A5C8D6G4"/>
<evidence type="ECO:0000313" key="1">
    <source>
        <dbReference type="EMBL" id="TXJ20820.1"/>
    </source>
</evidence>
<evidence type="ECO:0000313" key="2">
    <source>
        <dbReference type="Proteomes" id="UP000324638"/>
    </source>
</evidence>
<gene>
    <name evidence="1" type="ORF">EPJ79_06695</name>
</gene>
<proteinExistence type="predicted"/>
<organism evidence="1 2">
    <name type="scientific">Brachyspira aalborgi</name>
    <dbReference type="NCBI Taxonomy" id="29522"/>
    <lineage>
        <taxon>Bacteria</taxon>
        <taxon>Pseudomonadati</taxon>
        <taxon>Spirochaetota</taxon>
        <taxon>Spirochaetia</taxon>
        <taxon>Brachyspirales</taxon>
        <taxon>Brachyspiraceae</taxon>
        <taxon>Brachyspira</taxon>
    </lineage>
</organism>
<dbReference type="RefSeq" id="WP_147738913.1">
    <property type="nucleotide sequence ID" value="NZ_SAXU01000001.1"/>
</dbReference>
<dbReference type="Pfam" id="PF13711">
    <property type="entry name" value="DUF4160"/>
    <property type="match status" value="1"/>
</dbReference>
<name>A0A5C8D6G4_9SPIR</name>